<name>A0ABU3P049_9FIRM</name>
<proteinExistence type="predicted"/>
<keyword evidence="1" id="KW-0503">Monooxygenase</keyword>
<reference evidence="1 2" key="1">
    <citation type="submission" date="2023-07" db="EMBL/GenBank/DDBJ databases">
        <title>The novel representative of Negativicutes class, Anaeroselena agilis gen. nov. sp. nov.</title>
        <authorList>
            <person name="Prokofeva M.I."/>
            <person name="Elcheninov A.G."/>
            <person name="Klyukina A."/>
            <person name="Kublanov I.V."/>
            <person name="Frolov E.N."/>
            <person name="Podosokorskaya O.A."/>
        </authorList>
    </citation>
    <scope>NUCLEOTIDE SEQUENCE [LARGE SCALE GENOMIC DNA]</scope>
    <source>
        <strain evidence="1 2">4137-cl</strain>
    </source>
</reference>
<evidence type="ECO:0000313" key="2">
    <source>
        <dbReference type="Proteomes" id="UP001254848"/>
    </source>
</evidence>
<dbReference type="SUPFAM" id="SSF54909">
    <property type="entry name" value="Dimeric alpha+beta barrel"/>
    <property type="match status" value="1"/>
</dbReference>
<comment type="caution">
    <text evidence="1">The sequence shown here is derived from an EMBL/GenBank/DDBJ whole genome shotgun (WGS) entry which is preliminary data.</text>
</comment>
<dbReference type="RefSeq" id="WP_413780907.1">
    <property type="nucleotide sequence ID" value="NZ_JAUOZS010000001.1"/>
</dbReference>
<dbReference type="GO" id="GO:0004497">
    <property type="term" value="F:monooxygenase activity"/>
    <property type="evidence" value="ECO:0007669"/>
    <property type="project" value="UniProtKB-KW"/>
</dbReference>
<dbReference type="InterPro" id="IPR011008">
    <property type="entry name" value="Dimeric_a/b-barrel"/>
</dbReference>
<protein>
    <submittedName>
        <fullName evidence="1">Antibiotic biosynthesis monooxygenase</fullName>
    </submittedName>
</protein>
<accession>A0ABU3P049</accession>
<evidence type="ECO:0000313" key="1">
    <source>
        <dbReference type="EMBL" id="MDT8902426.1"/>
    </source>
</evidence>
<sequence>MVVRIWRGEATRENAPAYYRHVTGKVFPELKGIPGHKGAYLLQRETAAGVEFLAVTMWESLEAIRAFAGEDAGAAVVEPAAQAVLTDFDDFARHYTLTFGSCSQ</sequence>
<dbReference type="EMBL" id="JAUOZS010000001">
    <property type="protein sequence ID" value="MDT8902426.1"/>
    <property type="molecule type" value="Genomic_DNA"/>
</dbReference>
<keyword evidence="2" id="KW-1185">Reference proteome</keyword>
<gene>
    <name evidence="1" type="ORF">Q4T40_14345</name>
</gene>
<organism evidence="1 2">
    <name type="scientific">Anaeroselena agilis</name>
    <dbReference type="NCBI Taxonomy" id="3063788"/>
    <lineage>
        <taxon>Bacteria</taxon>
        <taxon>Bacillati</taxon>
        <taxon>Bacillota</taxon>
        <taxon>Negativicutes</taxon>
        <taxon>Acetonemataceae</taxon>
        <taxon>Anaeroselena</taxon>
    </lineage>
</organism>
<keyword evidence="1" id="KW-0560">Oxidoreductase</keyword>
<dbReference type="Proteomes" id="UP001254848">
    <property type="component" value="Unassembled WGS sequence"/>
</dbReference>